<keyword evidence="2" id="KW-1185">Reference proteome</keyword>
<accession>A0AAD2FYH0</accession>
<sequence length="390" mass="44394">MLLSTNARRSLLTASRRLPITVGTTTKFGAGSAVQQRSTASKAVINVLERHHRHQQNWRRLVTFGLGMGALQYTFGEADNFFEHKFVTRKKPEDLADFYGTEDFMELFCVFPFMVHFMMRNAEFGDDGTIHSFGLMGPGGMEISIEFDEAEIDTTGDGETDTMSWFNKRESFQDFAPSFLGGFKLWSMTQNFGYHWRTDGTCEVYHQGEHFEGFFPIRLLFAIHSRYVIWATEKYIKSDAFGAEDREADLEVQRQNIPLHVFKRFVEGLTVELEKAKDAPNNTAQQKRDIEVSIRRLKTISDGSSASQKDGELAQPAKLNRMRTLRSHKSKVTRAILIIDDKETKDTIQTAMEQLGSSSGKRHEPTAELNKLARHVTLASRKTQNKKPSA</sequence>
<organism evidence="1 2">
    <name type="scientific">Cylindrotheca closterium</name>
    <dbReference type="NCBI Taxonomy" id="2856"/>
    <lineage>
        <taxon>Eukaryota</taxon>
        <taxon>Sar</taxon>
        <taxon>Stramenopiles</taxon>
        <taxon>Ochrophyta</taxon>
        <taxon>Bacillariophyta</taxon>
        <taxon>Bacillariophyceae</taxon>
        <taxon>Bacillariophycidae</taxon>
        <taxon>Bacillariales</taxon>
        <taxon>Bacillariaceae</taxon>
        <taxon>Cylindrotheca</taxon>
    </lineage>
</organism>
<protein>
    <submittedName>
        <fullName evidence="1">Uncharacterized protein</fullName>
    </submittedName>
</protein>
<proteinExistence type="predicted"/>
<name>A0AAD2FYH0_9STRA</name>
<gene>
    <name evidence="1" type="ORF">CYCCA115_LOCUS16390</name>
</gene>
<reference evidence="1" key="1">
    <citation type="submission" date="2023-08" db="EMBL/GenBank/DDBJ databases">
        <authorList>
            <person name="Audoor S."/>
            <person name="Bilcke G."/>
        </authorList>
    </citation>
    <scope>NUCLEOTIDE SEQUENCE</scope>
</reference>
<dbReference type="AlphaFoldDB" id="A0AAD2FYH0"/>
<evidence type="ECO:0000313" key="2">
    <source>
        <dbReference type="Proteomes" id="UP001295423"/>
    </source>
</evidence>
<comment type="caution">
    <text evidence="1">The sequence shown here is derived from an EMBL/GenBank/DDBJ whole genome shotgun (WGS) entry which is preliminary data.</text>
</comment>
<dbReference type="EMBL" id="CAKOGP040001925">
    <property type="protein sequence ID" value="CAJ1956773.1"/>
    <property type="molecule type" value="Genomic_DNA"/>
</dbReference>
<evidence type="ECO:0000313" key="1">
    <source>
        <dbReference type="EMBL" id="CAJ1956773.1"/>
    </source>
</evidence>
<dbReference type="Proteomes" id="UP001295423">
    <property type="component" value="Unassembled WGS sequence"/>
</dbReference>